<gene>
    <name evidence="1" type="ORF">Pla133_50670</name>
</gene>
<proteinExistence type="predicted"/>
<name>A0A518BSJ9_9BACT</name>
<dbReference type="Proteomes" id="UP000316921">
    <property type="component" value="Chromosome"/>
</dbReference>
<dbReference type="KEGG" id="pbap:Pla133_50670"/>
<reference evidence="1 2" key="1">
    <citation type="submission" date="2019-02" db="EMBL/GenBank/DDBJ databases">
        <title>Deep-cultivation of Planctomycetes and their phenomic and genomic characterization uncovers novel biology.</title>
        <authorList>
            <person name="Wiegand S."/>
            <person name="Jogler M."/>
            <person name="Boedeker C."/>
            <person name="Pinto D."/>
            <person name="Vollmers J."/>
            <person name="Rivas-Marin E."/>
            <person name="Kohn T."/>
            <person name="Peeters S.H."/>
            <person name="Heuer A."/>
            <person name="Rast P."/>
            <person name="Oberbeckmann S."/>
            <person name="Bunk B."/>
            <person name="Jeske O."/>
            <person name="Meyerdierks A."/>
            <person name="Storesund J.E."/>
            <person name="Kallscheuer N."/>
            <person name="Luecker S."/>
            <person name="Lage O.M."/>
            <person name="Pohl T."/>
            <person name="Merkel B.J."/>
            <person name="Hornburger P."/>
            <person name="Mueller R.-W."/>
            <person name="Bruemmer F."/>
            <person name="Labrenz M."/>
            <person name="Spormann A.M."/>
            <person name="Op den Camp H."/>
            <person name="Overmann J."/>
            <person name="Amann R."/>
            <person name="Jetten M.S.M."/>
            <person name="Mascher T."/>
            <person name="Medema M.H."/>
            <person name="Devos D.P."/>
            <person name="Kaster A.-K."/>
            <person name="Ovreas L."/>
            <person name="Rohde M."/>
            <person name="Galperin M.Y."/>
            <person name="Jogler C."/>
        </authorList>
    </citation>
    <scope>NUCLEOTIDE SEQUENCE [LARGE SCALE GENOMIC DNA]</scope>
    <source>
        <strain evidence="1 2">Pla133</strain>
    </source>
</reference>
<accession>A0A518BSJ9</accession>
<protein>
    <submittedName>
        <fullName evidence="1">Uncharacterized protein</fullName>
    </submittedName>
</protein>
<organism evidence="1 2">
    <name type="scientific">Engelhardtia mirabilis</name>
    <dbReference type="NCBI Taxonomy" id="2528011"/>
    <lineage>
        <taxon>Bacteria</taxon>
        <taxon>Pseudomonadati</taxon>
        <taxon>Planctomycetota</taxon>
        <taxon>Planctomycetia</taxon>
        <taxon>Planctomycetia incertae sedis</taxon>
        <taxon>Engelhardtia</taxon>
    </lineage>
</organism>
<dbReference type="AlphaFoldDB" id="A0A518BSJ9"/>
<dbReference type="EMBL" id="CP036287">
    <property type="protein sequence ID" value="QDU69944.1"/>
    <property type="molecule type" value="Genomic_DNA"/>
</dbReference>
<evidence type="ECO:0000313" key="1">
    <source>
        <dbReference type="EMBL" id="QDU69944.1"/>
    </source>
</evidence>
<keyword evidence="2" id="KW-1185">Reference proteome</keyword>
<sequence>MDAAELQLNGLAGPTPAKQETWTVVGFPFAVRPLGPAAIG</sequence>
<evidence type="ECO:0000313" key="2">
    <source>
        <dbReference type="Proteomes" id="UP000316921"/>
    </source>
</evidence>